<gene>
    <name evidence="3" type="ORF">AOQ72_19855</name>
</gene>
<evidence type="ECO:0000313" key="4">
    <source>
        <dbReference type="Proteomes" id="UP000051380"/>
    </source>
</evidence>
<dbReference type="CDD" id="cd06583">
    <property type="entry name" value="PGRP"/>
    <property type="match status" value="1"/>
</dbReference>
<dbReference type="AlphaFoldDB" id="A0A0R3CG86"/>
<evidence type="ECO:0000313" key="3">
    <source>
        <dbReference type="EMBL" id="KRP96538.1"/>
    </source>
</evidence>
<evidence type="ECO:0000256" key="1">
    <source>
        <dbReference type="SAM" id="SignalP"/>
    </source>
</evidence>
<dbReference type="GO" id="GO:0008745">
    <property type="term" value="F:N-acetylmuramoyl-L-alanine amidase activity"/>
    <property type="evidence" value="ECO:0007669"/>
    <property type="project" value="InterPro"/>
</dbReference>
<dbReference type="Pfam" id="PF01510">
    <property type="entry name" value="Amidase_2"/>
    <property type="match status" value="1"/>
</dbReference>
<name>A0A0R3CG86_9BRAD</name>
<dbReference type="RefSeq" id="WP_057027737.1">
    <property type="nucleotide sequence ID" value="NZ_LJYF01000026.1"/>
</dbReference>
<dbReference type="GO" id="GO:0009253">
    <property type="term" value="P:peptidoglycan catabolic process"/>
    <property type="evidence" value="ECO:0007669"/>
    <property type="project" value="InterPro"/>
</dbReference>
<dbReference type="Gene3D" id="3.40.80.10">
    <property type="entry name" value="Peptidoglycan recognition protein-like"/>
    <property type="match status" value="1"/>
</dbReference>
<dbReference type="InterPro" id="IPR036505">
    <property type="entry name" value="Amidase/PGRP_sf"/>
</dbReference>
<sequence length="208" mass="22950">MMIFRLLAAVLAALLPIFPAAAADAELARLARASGTPVIPGLKIVWLAPWGEVRNARPWRNIIVHQTEGPAGSARGGAQAQAKNPTRRGVTVWVETDGTVYWAVAENLVPTHGDGANRNDNKYIDNRQTYRQVVRDNSIGVEFAGNYPDVAAGPTEAQVAAWKILVKVLRARYDIPLERVYAHNWIDYKDARYCEGCTLATMARQWGE</sequence>
<proteinExistence type="predicted"/>
<dbReference type="Proteomes" id="UP000051380">
    <property type="component" value="Unassembled WGS sequence"/>
</dbReference>
<dbReference type="SMART" id="SM00644">
    <property type="entry name" value="Ami_2"/>
    <property type="match status" value="1"/>
</dbReference>
<feature type="chain" id="PRO_5006434428" evidence="1">
    <location>
        <begin position="23"/>
        <end position="208"/>
    </location>
</feature>
<dbReference type="InterPro" id="IPR002502">
    <property type="entry name" value="Amidase_domain"/>
</dbReference>
<feature type="signal peptide" evidence="1">
    <location>
        <begin position="1"/>
        <end position="22"/>
    </location>
</feature>
<reference evidence="3 4" key="1">
    <citation type="submission" date="2015-09" db="EMBL/GenBank/DDBJ databases">
        <title>Draft Genome Sequence of the Strain BR 3267 (Bradyrhizobium yuanmingense) recommended as inoculant for cowpea in Brazil.</title>
        <authorList>
            <person name="Simoes-Araujo J.L."/>
            <person name="Zilli J.E."/>
        </authorList>
    </citation>
    <scope>NUCLEOTIDE SEQUENCE [LARGE SCALE GENOMIC DNA]</scope>
    <source>
        <strain evidence="3 4">BR3267</strain>
    </source>
</reference>
<dbReference type="OrthoDB" id="8245861at2"/>
<keyword evidence="1" id="KW-0732">Signal</keyword>
<organism evidence="3 4">
    <name type="scientific">Bradyrhizobium yuanmingense</name>
    <dbReference type="NCBI Taxonomy" id="108015"/>
    <lineage>
        <taxon>Bacteria</taxon>
        <taxon>Pseudomonadati</taxon>
        <taxon>Pseudomonadota</taxon>
        <taxon>Alphaproteobacteria</taxon>
        <taxon>Hyphomicrobiales</taxon>
        <taxon>Nitrobacteraceae</taxon>
        <taxon>Bradyrhizobium</taxon>
    </lineage>
</organism>
<protein>
    <submittedName>
        <fullName evidence="3">N-acetylmuramoyl-L-alanine amidase</fullName>
    </submittedName>
</protein>
<evidence type="ECO:0000259" key="2">
    <source>
        <dbReference type="SMART" id="SM00644"/>
    </source>
</evidence>
<feature type="domain" description="N-acetylmuramoyl-L-alanine amidase" evidence="2">
    <location>
        <begin position="46"/>
        <end position="196"/>
    </location>
</feature>
<dbReference type="EMBL" id="LJYF01000026">
    <property type="protein sequence ID" value="KRP96538.1"/>
    <property type="molecule type" value="Genomic_DNA"/>
</dbReference>
<accession>A0A0R3CG86</accession>
<dbReference type="SUPFAM" id="SSF55846">
    <property type="entry name" value="N-acetylmuramoyl-L-alanine amidase-like"/>
    <property type="match status" value="1"/>
</dbReference>
<comment type="caution">
    <text evidence="3">The sequence shown here is derived from an EMBL/GenBank/DDBJ whole genome shotgun (WGS) entry which is preliminary data.</text>
</comment>